<keyword evidence="3" id="KW-0328">Glycosyltransferase</keyword>
<feature type="domain" description="Glycosyl transferase family 1" evidence="1">
    <location>
        <begin position="183"/>
        <end position="297"/>
    </location>
</feature>
<evidence type="ECO:0000313" key="4">
    <source>
        <dbReference type="Proteomes" id="UP000004290"/>
    </source>
</evidence>
<keyword evidence="4" id="KW-1185">Reference proteome</keyword>
<protein>
    <submittedName>
        <fullName evidence="3">Glycosyltransferase, group 1 family protein</fullName>
        <ecNumber evidence="3">2.4.-.-</ecNumber>
    </submittedName>
</protein>
<feature type="domain" description="Glycosyltransferase subfamily 4-like N-terminal" evidence="2">
    <location>
        <begin position="17"/>
        <end position="166"/>
    </location>
</feature>
<proteinExistence type="predicted"/>
<evidence type="ECO:0000313" key="3">
    <source>
        <dbReference type="EMBL" id="EFM27673.1"/>
    </source>
</evidence>
<dbReference type="GO" id="GO:0016757">
    <property type="term" value="F:glycosyltransferase activity"/>
    <property type="evidence" value="ECO:0007669"/>
    <property type="project" value="UniProtKB-KW"/>
</dbReference>
<name>E0PD88_STREI</name>
<dbReference type="PANTHER" id="PTHR45947">
    <property type="entry name" value="SULFOQUINOVOSYL TRANSFERASE SQD2"/>
    <property type="match status" value="1"/>
</dbReference>
<dbReference type="RefSeq" id="WP_003064489.1">
    <property type="nucleotide sequence ID" value="NZ_GL397128.1"/>
</dbReference>
<dbReference type="HOGENOM" id="CLU_009583_33_1_9"/>
<dbReference type="Pfam" id="PF13439">
    <property type="entry name" value="Glyco_transf_4"/>
    <property type="match status" value="1"/>
</dbReference>
<dbReference type="EMBL" id="AEEL01000013">
    <property type="protein sequence ID" value="EFM27673.1"/>
    <property type="molecule type" value="Genomic_DNA"/>
</dbReference>
<dbReference type="InterPro" id="IPR001296">
    <property type="entry name" value="Glyco_trans_1"/>
</dbReference>
<dbReference type="Gene3D" id="3.40.50.2000">
    <property type="entry name" value="Glycogen Phosphorylase B"/>
    <property type="match status" value="2"/>
</dbReference>
<accession>E0PD88</accession>
<dbReference type="SUPFAM" id="SSF53756">
    <property type="entry name" value="UDP-Glycosyltransferase/glycogen phosphorylase"/>
    <property type="match status" value="1"/>
</dbReference>
<evidence type="ECO:0000259" key="2">
    <source>
        <dbReference type="Pfam" id="PF13439"/>
    </source>
</evidence>
<organism evidence="3 4">
    <name type="scientific">Streptococcus equinus ATCC 700338</name>
    <dbReference type="NCBI Taxonomy" id="864569"/>
    <lineage>
        <taxon>Bacteria</taxon>
        <taxon>Bacillati</taxon>
        <taxon>Bacillota</taxon>
        <taxon>Bacilli</taxon>
        <taxon>Lactobacillales</taxon>
        <taxon>Streptococcaceae</taxon>
        <taxon>Streptococcus</taxon>
    </lineage>
</organism>
<dbReference type="Pfam" id="PF00534">
    <property type="entry name" value="Glycos_transf_1"/>
    <property type="match status" value="1"/>
</dbReference>
<evidence type="ECO:0000259" key="1">
    <source>
        <dbReference type="Pfam" id="PF00534"/>
    </source>
</evidence>
<dbReference type="Proteomes" id="UP000004290">
    <property type="component" value="Unassembled WGS sequence"/>
</dbReference>
<sequence>MTHKKQVLIVNTSGLGVGGITSHMINYISNINTEYEFTVVATIFHEKQVIDNLESLGCQIISMANRKKQLLKYYNELKQLMASKQFDIIHVHGNSATMVIELQLAKKFGIPSRIAHCHNSLCSHKFLHMLLNPLFKQSYTLTIACSQQAGDWIFGPNNYTILKNGIQAANYQYNDSQRQRYRQLFNCSDETLLLGNVGNLVEQKNQEFLIPLIKELKSQRKVKLMIIGQGDKEEHLKSLIKQNNLQNEVKIFPYRDDIPACLQAFDALVMPSKWEGLPLILIEAQTAGLPCLISDKITSDASISGDLCTYLPLSTEQWFKQLTNFKSNENRQLYASKTKEAGFDMEGCINQLRSIYG</sequence>
<dbReference type="GeneID" id="64018677"/>
<comment type="caution">
    <text evidence="3">The sequence shown here is derived from an EMBL/GenBank/DDBJ whole genome shotgun (WGS) entry which is preliminary data.</text>
</comment>
<keyword evidence="3" id="KW-0808">Transferase</keyword>
<dbReference type="InterPro" id="IPR050194">
    <property type="entry name" value="Glycosyltransferase_grp1"/>
</dbReference>
<dbReference type="EC" id="2.4.-.-" evidence="3"/>
<reference evidence="3 4" key="1">
    <citation type="submission" date="2010-07" db="EMBL/GenBank/DDBJ databases">
        <authorList>
            <person name="Muzny D."/>
            <person name="Qin X."/>
            <person name="Deng J."/>
            <person name="Jiang H."/>
            <person name="Liu Y."/>
            <person name="Qu J."/>
            <person name="Song X.-Z."/>
            <person name="Zhang L."/>
            <person name="Thornton R."/>
            <person name="Coyle M."/>
            <person name="Francisco L."/>
            <person name="Jackson L."/>
            <person name="Javaid M."/>
            <person name="Korchina V."/>
            <person name="Kovar C."/>
            <person name="Mata R."/>
            <person name="Mathew T."/>
            <person name="Ngo R."/>
            <person name="Nguyen L."/>
            <person name="Nguyen N."/>
            <person name="Okwuonu G."/>
            <person name="Ongeri F."/>
            <person name="Pham C."/>
            <person name="Simmons D."/>
            <person name="Wilczek-Boney K."/>
            <person name="Hale W."/>
            <person name="Jakkamsetti A."/>
            <person name="Pham P."/>
            <person name="Ruth R."/>
            <person name="San Lucas F."/>
            <person name="Warren J."/>
            <person name="Zhang J."/>
            <person name="Zhao Z."/>
            <person name="Zhou C."/>
            <person name="Zhu D."/>
            <person name="Lee S."/>
            <person name="Bess C."/>
            <person name="Blankenburg K."/>
            <person name="Forbes L."/>
            <person name="Fu Q."/>
            <person name="Gubbala S."/>
            <person name="Hirani K."/>
            <person name="Jayaseelan J.C."/>
            <person name="Lara F."/>
            <person name="Munidasa M."/>
            <person name="Palculict T."/>
            <person name="Patil S."/>
            <person name="Pu L.-L."/>
            <person name="Saada N."/>
            <person name="Tang L."/>
            <person name="Weissenberger G."/>
            <person name="Zhu Y."/>
            <person name="Hemphill L."/>
            <person name="Shang Y."/>
            <person name="Youmans B."/>
            <person name="Ayvaz T."/>
            <person name="Ross M."/>
            <person name="Santibanez J."/>
            <person name="Aqrawi P."/>
            <person name="Gross S."/>
            <person name="Joshi V."/>
            <person name="Fowler G."/>
            <person name="Nazareth L."/>
            <person name="Reid J."/>
            <person name="Worley K."/>
            <person name="Petrosino J."/>
            <person name="Highlander S."/>
            <person name="Gibbs R."/>
        </authorList>
    </citation>
    <scope>NUCLEOTIDE SEQUENCE [LARGE SCALE GENOMIC DNA]</scope>
    <source>
        <strain evidence="3 4">ATCC 700338</strain>
    </source>
</reference>
<dbReference type="AlphaFoldDB" id="E0PD88"/>
<dbReference type="InterPro" id="IPR028098">
    <property type="entry name" value="Glyco_trans_4-like_N"/>
</dbReference>
<dbReference type="PANTHER" id="PTHR45947:SF3">
    <property type="entry name" value="SULFOQUINOVOSYL TRANSFERASE SQD2"/>
    <property type="match status" value="1"/>
</dbReference>
<gene>
    <name evidence="3" type="ORF">HMPREF9319_0811</name>
</gene>